<feature type="transmembrane region" description="Helical" evidence="1">
    <location>
        <begin position="77"/>
        <end position="97"/>
    </location>
</feature>
<evidence type="ECO:0000313" key="3">
    <source>
        <dbReference type="Proteomes" id="UP001596398"/>
    </source>
</evidence>
<protein>
    <submittedName>
        <fullName evidence="2">Uncharacterized protein</fullName>
    </submittedName>
</protein>
<proteinExistence type="predicted"/>
<keyword evidence="1" id="KW-0812">Transmembrane</keyword>
<accession>A0ABD5ZPA1</accession>
<dbReference type="RefSeq" id="WP_276233280.1">
    <property type="nucleotide sequence ID" value="NZ_CP119802.1"/>
</dbReference>
<evidence type="ECO:0000256" key="1">
    <source>
        <dbReference type="SAM" id="Phobius"/>
    </source>
</evidence>
<keyword evidence="1" id="KW-0472">Membrane</keyword>
<keyword evidence="1" id="KW-1133">Transmembrane helix</keyword>
<keyword evidence="3" id="KW-1185">Reference proteome</keyword>
<feature type="transmembrane region" description="Helical" evidence="1">
    <location>
        <begin position="103"/>
        <end position="124"/>
    </location>
</feature>
<dbReference type="AlphaFoldDB" id="A0ABD5ZPA1"/>
<evidence type="ECO:0000313" key="2">
    <source>
        <dbReference type="EMBL" id="MFC7235145.1"/>
    </source>
</evidence>
<dbReference type="GeneID" id="79266828"/>
<sequence length="130" mass="12995">MVSDSTRLAADALLVSFGTAVLLSVGAALTSEGATPLRPAALVGVALVFAGALAAVRAAGRIDDLDAWIRETRRGRAAVLAAAGLFVAVRFGVGFLPPGARRALLVCVFGASAGAVLLGAGDLLRRALEA</sequence>
<dbReference type="Proteomes" id="UP001596398">
    <property type="component" value="Unassembled WGS sequence"/>
</dbReference>
<reference evidence="2 3" key="1">
    <citation type="journal article" date="2019" name="Int. J. Syst. Evol. Microbiol.">
        <title>The Global Catalogue of Microorganisms (GCM) 10K type strain sequencing project: providing services to taxonomists for standard genome sequencing and annotation.</title>
        <authorList>
            <consortium name="The Broad Institute Genomics Platform"/>
            <consortium name="The Broad Institute Genome Sequencing Center for Infectious Disease"/>
            <person name="Wu L."/>
            <person name="Ma J."/>
        </authorList>
    </citation>
    <scope>NUCLEOTIDE SEQUENCE [LARGE SCALE GENOMIC DNA]</scope>
    <source>
        <strain evidence="2 3">DT85</strain>
    </source>
</reference>
<gene>
    <name evidence="2" type="ORF">ACFQJ4_07425</name>
</gene>
<dbReference type="EMBL" id="JBHTAP010000001">
    <property type="protein sequence ID" value="MFC7235145.1"/>
    <property type="molecule type" value="Genomic_DNA"/>
</dbReference>
<name>A0ABD5ZPA1_9EURY</name>
<organism evidence="2 3">
    <name type="scientific">Halosegnis marinus</name>
    <dbReference type="NCBI Taxonomy" id="3034023"/>
    <lineage>
        <taxon>Archaea</taxon>
        <taxon>Methanobacteriati</taxon>
        <taxon>Methanobacteriota</taxon>
        <taxon>Stenosarchaea group</taxon>
        <taxon>Halobacteria</taxon>
        <taxon>Halobacteriales</taxon>
        <taxon>Natronomonadaceae</taxon>
        <taxon>Halosegnis</taxon>
    </lineage>
</organism>
<feature type="transmembrane region" description="Helical" evidence="1">
    <location>
        <begin position="37"/>
        <end position="56"/>
    </location>
</feature>
<comment type="caution">
    <text evidence="2">The sequence shown here is derived from an EMBL/GenBank/DDBJ whole genome shotgun (WGS) entry which is preliminary data.</text>
</comment>